<evidence type="ECO:0000313" key="2">
    <source>
        <dbReference type="Proteomes" id="UP001055811"/>
    </source>
</evidence>
<accession>A0ACB9CRX9</accession>
<gene>
    <name evidence="1" type="ORF">L2E82_27064</name>
</gene>
<proteinExistence type="predicted"/>
<reference evidence="2" key="1">
    <citation type="journal article" date="2022" name="Mol. Ecol. Resour.">
        <title>The genomes of chicory, endive, great burdock and yacon provide insights into Asteraceae palaeo-polyploidization history and plant inulin production.</title>
        <authorList>
            <person name="Fan W."/>
            <person name="Wang S."/>
            <person name="Wang H."/>
            <person name="Wang A."/>
            <person name="Jiang F."/>
            <person name="Liu H."/>
            <person name="Zhao H."/>
            <person name="Xu D."/>
            <person name="Zhang Y."/>
        </authorList>
    </citation>
    <scope>NUCLEOTIDE SEQUENCE [LARGE SCALE GENOMIC DNA]</scope>
    <source>
        <strain evidence="2">cv. Punajuju</strain>
    </source>
</reference>
<keyword evidence="2" id="KW-1185">Reference proteome</keyword>
<name>A0ACB9CRX9_CICIN</name>
<evidence type="ECO:0000313" key="1">
    <source>
        <dbReference type="EMBL" id="KAI3737069.1"/>
    </source>
</evidence>
<protein>
    <submittedName>
        <fullName evidence="1">Uncharacterized protein</fullName>
    </submittedName>
</protein>
<reference evidence="1 2" key="2">
    <citation type="journal article" date="2022" name="Mol. Ecol. Resour.">
        <title>The genomes of chicory, endive, great burdock and yacon provide insights into Asteraceae paleo-polyploidization history and plant inulin production.</title>
        <authorList>
            <person name="Fan W."/>
            <person name="Wang S."/>
            <person name="Wang H."/>
            <person name="Wang A."/>
            <person name="Jiang F."/>
            <person name="Liu H."/>
            <person name="Zhao H."/>
            <person name="Xu D."/>
            <person name="Zhang Y."/>
        </authorList>
    </citation>
    <scope>NUCLEOTIDE SEQUENCE [LARGE SCALE GENOMIC DNA]</scope>
    <source>
        <strain evidence="2">cv. Punajuju</strain>
        <tissue evidence="1">Leaves</tissue>
    </source>
</reference>
<comment type="caution">
    <text evidence="1">The sequence shown here is derived from an EMBL/GenBank/DDBJ whole genome shotgun (WGS) entry which is preliminary data.</text>
</comment>
<organism evidence="1 2">
    <name type="scientific">Cichorium intybus</name>
    <name type="common">Chicory</name>
    <dbReference type="NCBI Taxonomy" id="13427"/>
    <lineage>
        <taxon>Eukaryota</taxon>
        <taxon>Viridiplantae</taxon>
        <taxon>Streptophyta</taxon>
        <taxon>Embryophyta</taxon>
        <taxon>Tracheophyta</taxon>
        <taxon>Spermatophyta</taxon>
        <taxon>Magnoliopsida</taxon>
        <taxon>eudicotyledons</taxon>
        <taxon>Gunneridae</taxon>
        <taxon>Pentapetalae</taxon>
        <taxon>asterids</taxon>
        <taxon>campanulids</taxon>
        <taxon>Asterales</taxon>
        <taxon>Asteraceae</taxon>
        <taxon>Cichorioideae</taxon>
        <taxon>Cichorieae</taxon>
        <taxon>Cichoriinae</taxon>
        <taxon>Cichorium</taxon>
    </lineage>
</organism>
<sequence length="86" mass="9669">MSKILSKITSLPCIIFLERHVYKLFDCTIVVNTISHVFPCNIYTGNCWHLVSHFISPFCAYKKDRRCERTSAAGGSMANNRAPASS</sequence>
<dbReference type="Proteomes" id="UP001055811">
    <property type="component" value="Linkage Group LG05"/>
</dbReference>
<dbReference type="EMBL" id="CM042013">
    <property type="protein sequence ID" value="KAI3737069.1"/>
    <property type="molecule type" value="Genomic_DNA"/>
</dbReference>